<reference evidence="2 3" key="1">
    <citation type="submission" date="2016-10" db="EMBL/GenBank/DDBJ databases">
        <authorList>
            <person name="Varghese N."/>
            <person name="Submissions S."/>
        </authorList>
    </citation>
    <scope>NUCLEOTIDE SEQUENCE [LARGE SCALE GENOMIC DNA]</scope>
    <source>
        <strain evidence="2 3">DSM 17997</strain>
    </source>
</reference>
<feature type="region of interest" description="Disordered" evidence="1">
    <location>
        <begin position="172"/>
        <end position="206"/>
    </location>
</feature>
<evidence type="ECO:0000313" key="2">
    <source>
        <dbReference type="EMBL" id="SDZ53588.1"/>
    </source>
</evidence>
<accession>A0A1H3TUA9</accession>
<comment type="caution">
    <text evidence="2">The sequence shown here is derived from an EMBL/GenBank/DDBJ whole genome shotgun (WGS) entry which is preliminary data.</text>
</comment>
<dbReference type="RefSeq" id="WP_019600283.1">
    <property type="nucleotide sequence ID" value="NZ_FNQC01000021.1"/>
</dbReference>
<evidence type="ECO:0000256" key="1">
    <source>
        <dbReference type="SAM" id="MobiDB-lite"/>
    </source>
</evidence>
<keyword evidence="3" id="KW-1185">Reference proteome</keyword>
<sequence>MPVRYRYITLVLFLILVSGSSVLAQRYGTSAGLRLGSNDLSRTVGISVQQRVLKNVTVEGIIQSDFSRNSGMHILLEKHHPIISKRFNYYYGGGFSLGREESFIKNRDTKEITQTYGNATTGIDLIGGIEMTIAGTNISIDYKPNFNMAGREEFFRGQVGISARMVLVKGREQDKKWRKKARDKKRKNRKSKAPLFENLKEKFKRN</sequence>
<dbReference type="Proteomes" id="UP000199663">
    <property type="component" value="Unassembled WGS sequence"/>
</dbReference>
<proteinExistence type="predicted"/>
<protein>
    <recommendedName>
        <fullName evidence="4">DUF3575 domain-containing protein</fullName>
    </recommendedName>
</protein>
<evidence type="ECO:0000313" key="3">
    <source>
        <dbReference type="Proteomes" id="UP000199663"/>
    </source>
</evidence>
<name>A0A1H3TUA9_9BACT</name>
<feature type="compositionally biased region" description="Basic residues" evidence="1">
    <location>
        <begin position="176"/>
        <end position="192"/>
    </location>
</feature>
<evidence type="ECO:0008006" key="4">
    <source>
        <dbReference type="Google" id="ProtNLM"/>
    </source>
</evidence>
<dbReference type="EMBL" id="FNQC01000021">
    <property type="protein sequence ID" value="SDZ53588.1"/>
    <property type="molecule type" value="Genomic_DNA"/>
</dbReference>
<organism evidence="2 3">
    <name type="scientific">Rhodonellum ikkaensis</name>
    <dbReference type="NCBI Taxonomy" id="336829"/>
    <lineage>
        <taxon>Bacteria</taxon>
        <taxon>Pseudomonadati</taxon>
        <taxon>Bacteroidota</taxon>
        <taxon>Cytophagia</taxon>
        <taxon>Cytophagales</taxon>
        <taxon>Cytophagaceae</taxon>
        <taxon>Rhodonellum</taxon>
    </lineage>
</organism>
<gene>
    <name evidence="2" type="ORF">SAMN05444412_12146</name>
</gene>